<feature type="transmembrane region" description="Helical" evidence="1">
    <location>
        <begin position="157"/>
        <end position="177"/>
    </location>
</feature>
<name>A0ABW5HS51_9PSEU</name>
<protein>
    <recommendedName>
        <fullName evidence="4">WXG100 family type VII secretion target</fullName>
    </recommendedName>
</protein>
<keyword evidence="1" id="KW-0472">Membrane</keyword>
<keyword evidence="3" id="KW-1185">Reference proteome</keyword>
<dbReference type="Proteomes" id="UP001597542">
    <property type="component" value="Unassembled WGS sequence"/>
</dbReference>
<accession>A0ABW5HS51</accession>
<gene>
    <name evidence="2" type="ORF">ACFSUT_04430</name>
</gene>
<sequence>MTAATGDDPIIDQTIGKLNEVERLVQQLFDKVNDVISWVPGFLSDLIEPIRKAMDDLNKKMAEFWESCKHFMTDRGRPSILKATAASWSDGVGNPIGDLAGAISLDKLKTEIEWQGRGAEAYKATVPAQASGLNALKDLGLQIRNSLINLANGIDSFWTQLIGVVTGLAIALGVALVSAATVVGIPAAIVVLLGAIGAGIAGIITTISAVDSLTATVTNEQQGILDKVKALGSTWSVSDTGAMSSPSDWRIQQ</sequence>
<organism evidence="2 3">
    <name type="scientific">Amycolatopsis albidoflavus</name>
    <dbReference type="NCBI Taxonomy" id="102226"/>
    <lineage>
        <taxon>Bacteria</taxon>
        <taxon>Bacillati</taxon>
        <taxon>Actinomycetota</taxon>
        <taxon>Actinomycetes</taxon>
        <taxon>Pseudonocardiales</taxon>
        <taxon>Pseudonocardiaceae</taxon>
        <taxon>Amycolatopsis</taxon>
    </lineage>
</organism>
<comment type="caution">
    <text evidence="2">The sequence shown here is derived from an EMBL/GenBank/DDBJ whole genome shotgun (WGS) entry which is preliminary data.</text>
</comment>
<dbReference type="EMBL" id="JBHUKQ010000003">
    <property type="protein sequence ID" value="MFD2479512.1"/>
    <property type="molecule type" value="Genomic_DNA"/>
</dbReference>
<keyword evidence="1" id="KW-1133">Transmembrane helix</keyword>
<dbReference type="RefSeq" id="WP_344282237.1">
    <property type="nucleotide sequence ID" value="NZ_BAAAHV010000021.1"/>
</dbReference>
<proteinExistence type="predicted"/>
<feature type="transmembrane region" description="Helical" evidence="1">
    <location>
        <begin position="183"/>
        <end position="204"/>
    </location>
</feature>
<evidence type="ECO:0000313" key="2">
    <source>
        <dbReference type="EMBL" id="MFD2479512.1"/>
    </source>
</evidence>
<evidence type="ECO:0000313" key="3">
    <source>
        <dbReference type="Proteomes" id="UP001597542"/>
    </source>
</evidence>
<reference evidence="3" key="1">
    <citation type="journal article" date="2019" name="Int. J. Syst. Evol. Microbiol.">
        <title>The Global Catalogue of Microorganisms (GCM) 10K type strain sequencing project: providing services to taxonomists for standard genome sequencing and annotation.</title>
        <authorList>
            <consortium name="The Broad Institute Genomics Platform"/>
            <consortium name="The Broad Institute Genome Sequencing Center for Infectious Disease"/>
            <person name="Wu L."/>
            <person name="Ma J."/>
        </authorList>
    </citation>
    <scope>NUCLEOTIDE SEQUENCE [LARGE SCALE GENOMIC DNA]</scope>
    <source>
        <strain evidence="3">CGMCC 4.7638</strain>
    </source>
</reference>
<keyword evidence="1" id="KW-0812">Transmembrane</keyword>
<evidence type="ECO:0008006" key="4">
    <source>
        <dbReference type="Google" id="ProtNLM"/>
    </source>
</evidence>
<evidence type="ECO:0000256" key="1">
    <source>
        <dbReference type="SAM" id="Phobius"/>
    </source>
</evidence>